<name>A0A382DE63_9ZZZZ</name>
<evidence type="ECO:0000313" key="1">
    <source>
        <dbReference type="EMBL" id="SVB36688.1"/>
    </source>
</evidence>
<accession>A0A382DE63</accession>
<proteinExistence type="predicted"/>
<gene>
    <name evidence="1" type="ORF">METZ01_LOCUS189542</name>
</gene>
<sequence length="145" mass="17250">MNVLKDEGIESYFKNGKLYVAKADIKKASSILKKDRDIIKDPKIVGESFKDEVHELKLYIENDSDLYKQKLVPIVKNIQRKMKSEKYDHKKAPKLWMYLADEGAKKYSKEFPGVKFDKRVRQQVSQEFADEYWREIKYQNGEMFT</sequence>
<organism evidence="1">
    <name type="scientific">marine metagenome</name>
    <dbReference type="NCBI Taxonomy" id="408172"/>
    <lineage>
        <taxon>unclassified sequences</taxon>
        <taxon>metagenomes</taxon>
        <taxon>ecological metagenomes</taxon>
    </lineage>
</organism>
<dbReference type="AlphaFoldDB" id="A0A382DE63"/>
<reference evidence="1" key="1">
    <citation type="submission" date="2018-05" db="EMBL/GenBank/DDBJ databases">
        <authorList>
            <person name="Lanie J.A."/>
            <person name="Ng W.-L."/>
            <person name="Kazmierczak K.M."/>
            <person name="Andrzejewski T.M."/>
            <person name="Davidsen T.M."/>
            <person name="Wayne K.J."/>
            <person name="Tettelin H."/>
            <person name="Glass J.I."/>
            <person name="Rusch D."/>
            <person name="Podicherti R."/>
            <person name="Tsui H.-C.T."/>
            <person name="Winkler M.E."/>
        </authorList>
    </citation>
    <scope>NUCLEOTIDE SEQUENCE</scope>
</reference>
<dbReference type="EMBL" id="UINC01038939">
    <property type="protein sequence ID" value="SVB36688.1"/>
    <property type="molecule type" value="Genomic_DNA"/>
</dbReference>
<protein>
    <submittedName>
        <fullName evidence="1">Uncharacterized protein</fullName>
    </submittedName>
</protein>